<comment type="subcellular location">
    <subcellularLocation>
        <location evidence="1">Mitochondrion</location>
    </subcellularLocation>
</comment>
<proteinExistence type="inferred from homology"/>
<evidence type="ECO:0000256" key="3">
    <source>
        <dbReference type="ARBA" id="ARBA00023128"/>
    </source>
</evidence>
<evidence type="ECO:0000256" key="4">
    <source>
        <dbReference type="SAM" id="MobiDB-lite"/>
    </source>
</evidence>
<dbReference type="Pfam" id="PF03856">
    <property type="entry name" value="SUN"/>
    <property type="match status" value="1"/>
</dbReference>
<dbReference type="PANTHER" id="PTHR31316">
    <property type="entry name" value="BETA-GLUCOSIDASE-LIKE PROTEIN NCA3, MITOCHONDRIAL-RELATED"/>
    <property type="match status" value="1"/>
</dbReference>
<evidence type="ECO:0000313" key="8">
    <source>
        <dbReference type="Proteomes" id="UP001196530"/>
    </source>
</evidence>
<evidence type="ECO:0000256" key="1">
    <source>
        <dbReference type="ARBA" id="ARBA00004173"/>
    </source>
</evidence>
<dbReference type="Proteomes" id="UP001196530">
    <property type="component" value="Unassembled WGS sequence"/>
</dbReference>
<protein>
    <submittedName>
        <fullName evidence="6">Uncharacterized protein</fullName>
    </submittedName>
</protein>
<dbReference type="PANTHER" id="PTHR31316:SF2">
    <property type="entry name" value="BETA-GLUCOSIDASE-LIKE PROTEIN NCA3, MITOCHONDRIAL-RELATED"/>
    <property type="match status" value="1"/>
</dbReference>
<sequence>MKVSAVLASMALISSSFAAPMAHEHHHHKREAAVVYVTHTVVVDSNGQLSTLNVQAAVPTTDSSESSSATSTSATSTSKTTSSSSSSEASTTSSSSSGSSSISGDLSDFSGPTEEFEDGTIKCSDFPSGQGVVAVDWLGFGGWASIMKEDGSTSSSCEDGYYCSYACQAGMSKTQYPSTQPSDGKSIGGLYCKNGYLYKSNSDSNYLCEWGQDSGYVESSVDQDIALCRTDYPGSENMVVPTLLEAGGKAPLSVVDEDNYYHWQGGKTSAQYYVNNAGVSIEDGCVWGDSSSGVGNWAPLVIGAGYTNGNTYLSLIPNPNNKDAPNYNVKIEATDGSTINGDCSYIDGSFSGDSTDGCTVTVTKGSAVVKFY</sequence>
<feature type="compositionally biased region" description="Low complexity" evidence="4">
    <location>
        <begin position="60"/>
        <end position="103"/>
    </location>
</feature>
<dbReference type="GO" id="GO:0031505">
    <property type="term" value="P:fungal-type cell wall organization"/>
    <property type="evidence" value="ECO:0007669"/>
    <property type="project" value="TreeGrafter"/>
</dbReference>
<evidence type="ECO:0000256" key="5">
    <source>
        <dbReference type="SAM" id="SignalP"/>
    </source>
</evidence>
<dbReference type="InterPro" id="IPR005556">
    <property type="entry name" value="SUN"/>
</dbReference>
<dbReference type="InterPro" id="IPR051526">
    <property type="entry name" value="Beta-Glucosidase_SUN"/>
</dbReference>
<comment type="caution">
    <text evidence="6">The sequence shown here is derived from an EMBL/GenBank/DDBJ whole genome shotgun (WGS) entry which is preliminary data.</text>
</comment>
<reference evidence="6 9" key="1">
    <citation type="journal article" date="2021" name="G3 (Bethesda)">
        <title>Genomic diversity, chromosomal rearrangements, and interspecies hybridization in the ogataea polymorpha species complex.</title>
        <authorList>
            <person name="Hanson S.J."/>
            <person name="Cinneide E.O."/>
            <person name="Salzberg L.I."/>
            <person name="Wolfe K.H."/>
            <person name="McGowan J."/>
            <person name="Fitzpatrick D.A."/>
            <person name="Matlin K."/>
        </authorList>
    </citation>
    <scope>NUCLEOTIDE SEQUENCE</scope>
    <source>
        <strain evidence="7">51-138</strain>
        <strain evidence="6">61-244</strain>
    </source>
</reference>
<dbReference type="GO" id="GO:0009986">
    <property type="term" value="C:cell surface"/>
    <property type="evidence" value="ECO:0007669"/>
    <property type="project" value="TreeGrafter"/>
</dbReference>
<name>A0AAN6DMM2_PICAN</name>
<feature type="signal peptide" evidence="5">
    <location>
        <begin position="1"/>
        <end position="18"/>
    </location>
</feature>
<dbReference type="AlphaFoldDB" id="A0AAN6DMM2"/>
<dbReference type="EMBL" id="JAHLVD010000002">
    <property type="protein sequence ID" value="KAG7852043.1"/>
    <property type="molecule type" value="Genomic_DNA"/>
</dbReference>
<comment type="similarity">
    <text evidence="2">Belongs to the SUN family.</text>
</comment>
<keyword evidence="9" id="KW-1185">Reference proteome</keyword>
<evidence type="ECO:0000256" key="2">
    <source>
        <dbReference type="ARBA" id="ARBA00010579"/>
    </source>
</evidence>
<organism evidence="6 8">
    <name type="scientific">Pichia angusta</name>
    <name type="common">Yeast</name>
    <name type="synonym">Hansenula polymorpha</name>
    <dbReference type="NCBI Taxonomy" id="870730"/>
    <lineage>
        <taxon>Eukaryota</taxon>
        <taxon>Fungi</taxon>
        <taxon>Dikarya</taxon>
        <taxon>Ascomycota</taxon>
        <taxon>Saccharomycotina</taxon>
        <taxon>Pichiomycetes</taxon>
        <taxon>Pichiales</taxon>
        <taxon>Pichiaceae</taxon>
        <taxon>Ogataea</taxon>
    </lineage>
</organism>
<evidence type="ECO:0000313" key="9">
    <source>
        <dbReference type="Proteomes" id="UP001197328"/>
    </source>
</evidence>
<dbReference type="GO" id="GO:0009277">
    <property type="term" value="C:fungal-type cell wall"/>
    <property type="evidence" value="ECO:0007669"/>
    <property type="project" value="TreeGrafter"/>
</dbReference>
<evidence type="ECO:0000313" key="7">
    <source>
        <dbReference type="EMBL" id="KAG7852043.1"/>
    </source>
</evidence>
<feature type="chain" id="PRO_5042968874" evidence="5">
    <location>
        <begin position="19"/>
        <end position="372"/>
    </location>
</feature>
<keyword evidence="5" id="KW-0732">Signal</keyword>
<keyword evidence="3" id="KW-0496">Mitochondrion</keyword>
<dbReference type="RefSeq" id="XP_043062404.1">
    <property type="nucleotide sequence ID" value="XM_043205860.1"/>
</dbReference>
<dbReference type="GeneID" id="66124560"/>
<dbReference type="GO" id="GO:0005739">
    <property type="term" value="C:mitochondrion"/>
    <property type="evidence" value="ECO:0007669"/>
    <property type="project" value="UniProtKB-SubCell"/>
</dbReference>
<feature type="region of interest" description="Disordered" evidence="4">
    <location>
        <begin position="59"/>
        <end position="121"/>
    </location>
</feature>
<evidence type="ECO:0000313" key="6">
    <source>
        <dbReference type="EMBL" id="KAG7822034.1"/>
    </source>
</evidence>
<dbReference type="Proteomes" id="UP001197328">
    <property type="component" value="Unassembled WGS sequence"/>
</dbReference>
<dbReference type="EMBL" id="JAHLUX010000001">
    <property type="protein sequence ID" value="KAG7822034.1"/>
    <property type="molecule type" value="Genomic_DNA"/>
</dbReference>
<accession>A0AAN6DMM2</accession>
<gene>
    <name evidence="6" type="ORF">KL928_000509</name>
    <name evidence="7" type="ORF">KL940_000925</name>
</gene>